<protein>
    <recommendedName>
        <fullName evidence="3">Ycf15</fullName>
    </recommendedName>
</protein>
<evidence type="ECO:0008006" key="3">
    <source>
        <dbReference type="Google" id="ProtNLM"/>
    </source>
</evidence>
<accession>A0AAV4SI24</accession>
<organism evidence="1 2">
    <name type="scientific">Caerostris extrusa</name>
    <name type="common">Bark spider</name>
    <name type="synonym">Caerostris bankana</name>
    <dbReference type="NCBI Taxonomy" id="172846"/>
    <lineage>
        <taxon>Eukaryota</taxon>
        <taxon>Metazoa</taxon>
        <taxon>Ecdysozoa</taxon>
        <taxon>Arthropoda</taxon>
        <taxon>Chelicerata</taxon>
        <taxon>Arachnida</taxon>
        <taxon>Araneae</taxon>
        <taxon>Araneomorphae</taxon>
        <taxon>Entelegynae</taxon>
        <taxon>Araneoidea</taxon>
        <taxon>Araneidae</taxon>
        <taxon>Caerostris</taxon>
    </lineage>
</organism>
<sequence length="68" mass="7589">MIATMPVILSPRNTRSPLVEKNQLRGQSLFISSNILVGGNGEEESQVHTHTRATSCLPDSVRRMLRKE</sequence>
<evidence type="ECO:0000313" key="1">
    <source>
        <dbReference type="EMBL" id="GIY32172.1"/>
    </source>
</evidence>
<dbReference type="Proteomes" id="UP001054945">
    <property type="component" value="Unassembled WGS sequence"/>
</dbReference>
<proteinExistence type="predicted"/>
<keyword evidence="2" id="KW-1185">Reference proteome</keyword>
<dbReference type="AlphaFoldDB" id="A0AAV4SI24"/>
<name>A0AAV4SI24_CAEEX</name>
<evidence type="ECO:0000313" key="2">
    <source>
        <dbReference type="Proteomes" id="UP001054945"/>
    </source>
</evidence>
<dbReference type="EMBL" id="BPLR01009464">
    <property type="protein sequence ID" value="GIY32172.1"/>
    <property type="molecule type" value="Genomic_DNA"/>
</dbReference>
<comment type="caution">
    <text evidence="1">The sequence shown here is derived from an EMBL/GenBank/DDBJ whole genome shotgun (WGS) entry which is preliminary data.</text>
</comment>
<reference evidence="1 2" key="1">
    <citation type="submission" date="2021-06" db="EMBL/GenBank/DDBJ databases">
        <title>Caerostris extrusa draft genome.</title>
        <authorList>
            <person name="Kono N."/>
            <person name="Arakawa K."/>
        </authorList>
    </citation>
    <scope>NUCLEOTIDE SEQUENCE [LARGE SCALE GENOMIC DNA]</scope>
</reference>
<gene>
    <name evidence="1" type="ORF">CEXT_263471</name>
</gene>